<dbReference type="SUPFAM" id="SSF55729">
    <property type="entry name" value="Acyl-CoA N-acyltransferases (Nat)"/>
    <property type="match status" value="1"/>
</dbReference>
<comment type="caution">
    <text evidence="4">The sequence shown here is derived from an EMBL/GenBank/DDBJ whole genome shotgun (WGS) entry which is preliminary data.</text>
</comment>
<evidence type="ECO:0000256" key="2">
    <source>
        <dbReference type="ARBA" id="ARBA00023315"/>
    </source>
</evidence>
<dbReference type="InterPro" id="IPR050832">
    <property type="entry name" value="Bact_Acetyltransf"/>
</dbReference>
<evidence type="ECO:0000256" key="1">
    <source>
        <dbReference type="ARBA" id="ARBA00022679"/>
    </source>
</evidence>
<dbReference type="Proteomes" id="UP001139103">
    <property type="component" value="Unassembled WGS sequence"/>
</dbReference>
<proteinExistence type="predicted"/>
<dbReference type="RefSeq" id="WP_230216823.1">
    <property type="nucleotide sequence ID" value="NZ_JAJKFT010000004.1"/>
</dbReference>
<reference evidence="4" key="1">
    <citation type="submission" date="2021-11" db="EMBL/GenBank/DDBJ databases">
        <title>Genome sequence.</title>
        <authorList>
            <person name="Sun Q."/>
        </authorList>
    </citation>
    <scope>NUCLEOTIDE SEQUENCE</scope>
    <source>
        <strain evidence="4">JC732</strain>
    </source>
</reference>
<dbReference type="InterPro" id="IPR016181">
    <property type="entry name" value="Acyl_CoA_acyltransferase"/>
</dbReference>
<sequence>MTTIVTFAEQPSADDWICLHGEIFLARRDRWSVSRFERELTTRSWFSPQRMWWSIDLTSQQPNGVVTLEIARDIGRIHWLMVAPNARRKQVATALLTTLEQSAWDHGVRQLSAETLLTWGPAVAFYRSHGYQ</sequence>
<keyword evidence="2 4" id="KW-0012">Acyltransferase</keyword>
<protein>
    <submittedName>
        <fullName evidence="4">GNAT family N-acetyltransferase</fullName>
        <ecNumber evidence="4">2.3.1.-</ecNumber>
    </submittedName>
</protein>
<dbReference type="CDD" id="cd04301">
    <property type="entry name" value="NAT_SF"/>
    <property type="match status" value="1"/>
</dbReference>
<evidence type="ECO:0000313" key="4">
    <source>
        <dbReference type="EMBL" id="MCC9627972.1"/>
    </source>
</evidence>
<dbReference type="InterPro" id="IPR000182">
    <property type="entry name" value="GNAT_dom"/>
</dbReference>
<dbReference type="Pfam" id="PF00583">
    <property type="entry name" value="Acetyltransf_1"/>
    <property type="match status" value="1"/>
</dbReference>
<name>A0A9X1SFP7_9BACT</name>
<dbReference type="EMBL" id="JAJKFT010000004">
    <property type="protein sequence ID" value="MCC9627972.1"/>
    <property type="molecule type" value="Genomic_DNA"/>
</dbReference>
<dbReference type="PANTHER" id="PTHR43877:SF2">
    <property type="entry name" value="AMINOALKYLPHOSPHONATE N-ACETYLTRANSFERASE-RELATED"/>
    <property type="match status" value="1"/>
</dbReference>
<feature type="domain" description="N-acetyltransferase" evidence="3">
    <location>
        <begin position="2"/>
        <end position="132"/>
    </location>
</feature>
<dbReference type="Gene3D" id="3.40.630.30">
    <property type="match status" value="1"/>
</dbReference>
<evidence type="ECO:0000313" key="5">
    <source>
        <dbReference type="Proteomes" id="UP001139103"/>
    </source>
</evidence>
<keyword evidence="5" id="KW-1185">Reference proteome</keyword>
<organism evidence="4 5">
    <name type="scientific">Blastopirellula sediminis</name>
    <dbReference type="NCBI Taxonomy" id="2894196"/>
    <lineage>
        <taxon>Bacteria</taxon>
        <taxon>Pseudomonadati</taxon>
        <taxon>Planctomycetota</taxon>
        <taxon>Planctomycetia</taxon>
        <taxon>Pirellulales</taxon>
        <taxon>Pirellulaceae</taxon>
        <taxon>Blastopirellula</taxon>
    </lineage>
</organism>
<dbReference type="GO" id="GO:0016747">
    <property type="term" value="F:acyltransferase activity, transferring groups other than amino-acyl groups"/>
    <property type="evidence" value="ECO:0007669"/>
    <property type="project" value="InterPro"/>
</dbReference>
<dbReference type="AlphaFoldDB" id="A0A9X1SFP7"/>
<evidence type="ECO:0000259" key="3">
    <source>
        <dbReference type="PROSITE" id="PS51186"/>
    </source>
</evidence>
<dbReference type="PANTHER" id="PTHR43877">
    <property type="entry name" value="AMINOALKYLPHOSPHONATE N-ACETYLTRANSFERASE-RELATED-RELATED"/>
    <property type="match status" value="1"/>
</dbReference>
<keyword evidence="1 4" id="KW-0808">Transferase</keyword>
<dbReference type="EC" id="2.3.1.-" evidence="4"/>
<dbReference type="PROSITE" id="PS51186">
    <property type="entry name" value="GNAT"/>
    <property type="match status" value="1"/>
</dbReference>
<gene>
    <name evidence="4" type="ORF">LOC68_06160</name>
</gene>
<accession>A0A9X1SFP7</accession>